<keyword evidence="8" id="KW-0449">Lipoprotein</keyword>
<keyword evidence="4 7" id="KW-0812">Transmembrane</keyword>
<evidence type="ECO:0000256" key="7">
    <source>
        <dbReference type="HAMAP-Rule" id="MF_01147"/>
    </source>
</evidence>
<reference evidence="8 9" key="1">
    <citation type="submission" date="2018-06" db="EMBL/GenBank/DDBJ databases">
        <title>Genome sequencing of Oceanotoga sp. sy52.</title>
        <authorList>
            <person name="Mori K."/>
        </authorList>
    </citation>
    <scope>NUCLEOTIDE SEQUENCE [LARGE SCALE GENOMIC DNA]</scope>
    <source>
        <strain evidence="9">sy52</strain>
    </source>
</reference>
<comment type="pathway">
    <text evidence="7">Protein modification; lipoprotein biosynthesis (diacylglyceryl transfer).</text>
</comment>
<evidence type="ECO:0000313" key="8">
    <source>
        <dbReference type="EMBL" id="BBE31946.1"/>
    </source>
</evidence>
<name>A0A7G1G923_9BACT</name>
<dbReference type="GO" id="GO:0008961">
    <property type="term" value="F:phosphatidylglycerol-prolipoprotein diacylglyceryl transferase activity"/>
    <property type="evidence" value="ECO:0007669"/>
    <property type="project" value="UniProtKB-UniRule"/>
</dbReference>
<feature type="transmembrane region" description="Helical" evidence="7">
    <location>
        <begin position="92"/>
        <end position="110"/>
    </location>
</feature>
<dbReference type="NCBIfam" id="TIGR00544">
    <property type="entry name" value="lgt"/>
    <property type="match status" value="1"/>
</dbReference>
<dbReference type="HAMAP" id="MF_01147">
    <property type="entry name" value="Lgt"/>
    <property type="match status" value="1"/>
</dbReference>
<protein>
    <recommendedName>
        <fullName evidence="7">Phosphatidylglycerol--prolipoprotein diacylglyceryl transferase</fullName>
        <ecNumber evidence="7">2.5.1.145</ecNumber>
    </recommendedName>
</protein>
<comment type="function">
    <text evidence="7">Catalyzes the transfer of the diacylglyceryl group from phosphatidylglycerol to the sulfhydryl group of the N-terminal cysteine of a prolipoprotein, the first step in the formation of mature lipoproteins.</text>
</comment>
<feature type="transmembrane region" description="Helical" evidence="7">
    <location>
        <begin position="174"/>
        <end position="192"/>
    </location>
</feature>
<dbReference type="PANTHER" id="PTHR30589:SF0">
    <property type="entry name" value="PHOSPHATIDYLGLYCEROL--PROLIPOPROTEIN DIACYLGLYCERYL TRANSFERASE"/>
    <property type="match status" value="1"/>
</dbReference>
<dbReference type="PROSITE" id="PS01311">
    <property type="entry name" value="LGT"/>
    <property type="match status" value="1"/>
</dbReference>
<sequence>MLAVSIAEKQAKKEKILENDFFGAIIFGIIFGIIGARLYYVTFNWNYFSQYPTEIIKTWHGGMAIHGGVLGSILAAYIYTKRKKCSMKFLQSLDLFTFVLPLAQAIGRWGNFMNHEAYGGPTELPWKMFIALKDRMPGYESYSYFHPTFLYESILDLSIFLFLLYYIRNKRNSFGEVTALYLILYSIGRGFIETLRTDSLMIFGMKTAVLISFILSIIGIVMFIYIKKKENKK</sequence>
<dbReference type="AlphaFoldDB" id="A0A7G1G923"/>
<feature type="transmembrane region" description="Helical" evidence="7">
    <location>
        <begin position="21"/>
        <end position="40"/>
    </location>
</feature>
<dbReference type="PANTHER" id="PTHR30589">
    <property type="entry name" value="PROLIPOPROTEIN DIACYLGLYCERYL TRANSFERASE"/>
    <property type="match status" value="1"/>
</dbReference>
<feature type="transmembrane region" description="Helical" evidence="7">
    <location>
        <begin position="204"/>
        <end position="226"/>
    </location>
</feature>
<evidence type="ECO:0000256" key="6">
    <source>
        <dbReference type="ARBA" id="ARBA00023136"/>
    </source>
</evidence>
<dbReference type="EC" id="2.5.1.145" evidence="7"/>
<keyword evidence="6 7" id="KW-0472">Membrane</keyword>
<proteinExistence type="inferred from homology"/>
<evidence type="ECO:0000256" key="3">
    <source>
        <dbReference type="ARBA" id="ARBA00022679"/>
    </source>
</evidence>
<keyword evidence="5 7" id="KW-1133">Transmembrane helix</keyword>
<feature type="transmembrane region" description="Helical" evidence="7">
    <location>
        <begin position="149"/>
        <end position="167"/>
    </location>
</feature>
<keyword evidence="2 7" id="KW-1003">Cell membrane</keyword>
<evidence type="ECO:0000256" key="2">
    <source>
        <dbReference type="ARBA" id="ARBA00022475"/>
    </source>
</evidence>
<dbReference type="KEGG" id="ocy:OSSY52_20870"/>
<gene>
    <name evidence="7 8" type="primary">lgt</name>
    <name evidence="8" type="ORF">OSSY52_20870</name>
</gene>
<comment type="subcellular location">
    <subcellularLocation>
        <location evidence="7">Cell membrane</location>
        <topology evidence="7">Multi-pass membrane protein</topology>
    </subcellularLocation>
</comment>
<comment type="similarity">
    <text evidence="1 7">Belongs to the Lgt family.</text>
</comment>
<dbReference type="Proteomes" id="UP000516361">
    <property type="component" value="Chromosome"/>
</dbReference>
<feature type="binding site" evidence="7">
    <location>
        <position position="108"/>
    </location>
    <ligand>
        <name>a 1,2-diacyl-sn-glycero-3-phospho-(1'-sn-glycerol)</name>
        <dbReference type="ChEBI" id="CHEBI:64716"/>
    </ligand>
</feature>
<feature type="transmembrane region" description="Helical" evidence="7">
    <location>
        <begin position="60"/>
        <end position="80"/>
    </location>
</feature>
<comment type="catalytic activity">
    <reaction evidence="7">
        <text>L-cysteinyl-[prolipoprotein] + a 1,2-diacyl-sn-glycero-3-phospho-(1'-sn-glycerol) = an S-1,2-diacyl-sn-glyceryl-L-cysteinyl-[prolipoprotein] + sn-glycerol 1-phosphate + H(+)</text>
        <dbReference type="Rhea" id="RHEA:56712"/>
        <dbReference type="Rhea" id="RHEA-COMP:14679"/>
        <dbReference type="Rhea" id="RHEA-COMP:14680"/>
        <dbReference type="ChEBI" id="CHEBI:15378"/>
        <dbReference type="ChEBI" id="CHEBI:29950"/>
        <dbReference type="ChEBI" id="CHEBI:57685"/>
        <dbReference type="ChEBI" id="CHEBI:64716"/>
        <dbReference type="ChEBI" id="CHEBI:140658"/>
        <dbReference type="EC" id="2.5.1.145"/>
    </reaction>
</comment>
<dbReference type="UniPathway" id="UPA00664"/>
<accession>A0A7G1G923</accession>
<evidence type="ECO:0000256" key="5">
    <source>
        <dbReference type="ARBA" id="ARBA00022989"/>
    </source>
</evidence>
<dbReference type="Pfam" id="PF01790">
    <property type="entry name" value="LGT"/>
    <property type="match status" value="1"/>
</dbReference>
<dbReference type="FunCoup" id="A0A7G1G923">
    <property type="interactions" value="253"/>
</dbReference>
<keyword evidence="9" id="KW-1185">Reference proteome</keyword>
<dbReference type="InterPro" id="IPR001640">
    <property type="entry name" value="Lgt"/>
</dbReference>
<keyword evidence="3 7" id="KW-0808">Transferase</keyword>
<evidence type="ECO:0000256" key="4">
    <source>
        <dbReference type="ARBA" id="ARBA00022692"/>
    </source>
</evidence>
<dbReference type="InParanoid" id="A0A7G1G923"/>
<evidence type="ECO:0000313" key="9">
    <source>
        <dbReference type="Proteomes" id="UP000516361"/>
    </source>
</evidence>
<evidence type="ECO:0000256" key="1">
    <source>
        <dbReference type="ARBA" id="ARBA00007150"/>
    </source>
</evidence>
<dbReference type="GO" id="GO:0005886">
    <property type="term" value="C:plasma membrane"/>
    <property type="evidence" value="ECO:0007669"/>
    <property type="project" value="UniProtKB-SubCell"/>
</dbReference>
<organism evidence="8 9">
    <name type="scientific">Tepiditoga spiralis</name>
    <dbReference type="NCBI Taxonomy" id="2108365"/>
    <lineage>
        <taxon>Bacteria</taxon>
        <taxon>Thermotogati</taxon>
        <taxon>Thermotogota</taxon>
        <taxon>Thermotogae</taxon>
        <taxon>Petrotogales</taxon>
        <taxon>Petrotogaceae</taxon>
        <taxon>Tepiditoga</taxon>
    </lineage>
</organism>
<dbReference type="GO" id="GO:0042158">
    <property type="term" value="P:lipoprotein biosynthetic process"/>
    <property type="evidence" value="ECO:0007669"/>
    <property type="project" value="UniProtKB-UniRule"/>
</dbReference>
<dbReference type="EMBL" id="AP018712">
    <property type="protein sequence ID" value="BBE31946.1"/>
    <property type="molecule type" value="Genomic_DNA"/>
</dbReference>